<name>X7EC36_9RHOB</name>
<proteinExistence type="predicted"/>
<gene>
    <name evidence="1" type="ORF">OCH239_09915</name>
</gene>
<dbReference type="Proteomes" id="UP000022447">
    <property type="component" value="Unassembled WGS sequence"/>
</dbReference>
<reference evidence="1 2" key="1">
    <citation type="submission" date="2014-01" db="EMBL/GenBank/DDBJ databases">
        <title>Roseivivax halodurans JCM 10272 Genome Sequencing.</title>
        <authorList>
            <person name="Lai Q."/>
            <person name="Li G."/>
            <person name="Shao Z."/>
        </authorList>
    </citation>
    <scope>NUCLEOTIDE SEQUENCE [LARGE SCALE GENOMIC DNA]</scope>
    <source>
        <strain evidence="1 2">JCM 10272</strain>
    </source>
</reference>
<dbReference type="AlphaFoldDB" id="X7EC36"/>
<comment type="caution">
    <text evidence="1">The sequence shown here is derived from an EMBL/GenBank/DDBJ whole genome shotgun (WGS) entry which is preliminary data.</text>
</comment>
<organism evidence="1 2">
    <name type="scientific">Roseivivax halodurans JCM 10272</name>
    <dbReference type="NCBI Taxonomy" id="1449350"/>
    <lineage>
        <taxon>Bacteria</taxon>
        <taxon>Pseudomonadati</taxon>
        <taxon>Pseudomonadota</taxon>
        <taxon>Alphaproteobacteria</taxon>
        <taxon>Rhodobacterales</taxon>
        <taxon>Roseobacteraceae</taxon>
        <taxon>Roseivivax</taxon>
    </lineage>
</organism>
<sequence>MLCAFALELVLNDSVLGLEVADFHLFFGCEYGVADVLM</sequence>
<keyword evidence="2" id="KW-1185">Reference proteome</keyword>
<evidence type="ECO:0000313" key="1">
    <source>
        <dbReference type="EMBL" id="ETX13497.1"/>
    </source>
</evidence>
<dbReference type="EMBL" id="JALZ01000024">
    <property type="protein sequence ID" value="ETX13497.1"/>
    <property type="molecule type" value="Genomic_DNA"/>
</dbReference>
<accession>X7EC36</accession>
<protein>
    <submittedName>
        <fullName evidence="1">Uncharacterized protein</fullName>
    </submittedName>
</protein>
<evidence type="ECO:0000313" key="2">
    <source>
        <dbReference type="Proteomes" id="UP000022447"/>
    </source>
</evidence>